<reference evidence="4 5" key="1">
    <citation type="submission" date="2016-10" db="EMBL/GenBank/DDBJ databases">
        <authorList>
            <person name="de Groot N.N."/>
        </authorList>
    </citation>
    <scope>NUCLEOTIDE SEQUENCE [LARGE SCALE GENOMIC DNA]</scope>
    <source>
        <strain evidence="4 5">DSM 25186</strain>
    </source>
</reference>
<evidence type="ECO:0000313" key="4">
    <source>
        <dbReference type="EMBL" id="SDM25500.1"/>
    </source>
</evidence>
<dbReference type="InterPro" id="IPR051450">
    <property type="entry name" value="Gfo/Idh/MocA_Oxidoreductases"/>
</dbReference>
<dbReference type="InterPro" id="IPR036291">
    <property type="entry name" value="NAD(P)-bd_dom_sf"/>
</dbReference>
<organism evidence="4 5">
    <name type="scientific">Catalinimonas alkaloidigena</name>
    <dbReference type="NCBI Taxonomy" id="1075417"/>
    <lineage>
        <taxon>Bacteria</taxon>
        <taxon>Pseudomonadati</taxon>
        <taxon>Bacteroidota</taxon>
        <taxon>Cytophagia</taxon>
        <taxon>Cytophagales</taxon>
        <taxon>Catalimonadaceae</taxon>
        <taxon>Catalinimonas</taxon>
    </lineage>
</organism>
<dbReference type="AlphaFoldDB" id="A0A1G9RQZ6"/>
<feature type="domain" description="Gfo/Idh/MocA-like oxidoreductase C-terminal" evidence="3">
    <location>
        <begin position="175"/>
        <end position="437"/>
    </location>
</feature>
<dbReference type="GO" id="GO:0000166">
    <property type="term" value="F:nucleotide binding"/>
    <property type="evidence" value="ECO:0007669"/>
    <property type="project" value="InterPro"/>
</dbReference>
<dbReference type="OrthoDB" id="9781031at2"/>
<dbReference type="InterPro" id="IPR006311">
    <property type="entry name" value="TAT_signal"/>
</dbReference>
<dbReference type="RefSeq" id="WP_089686898.1">
    <property type="nucleotide sequence ID" value="NZ_FNFO01000011.1"/>
</dbReference>
<dbReference type="Gene3D" id="3.40.50.720">
    <property type="entry name" value="NAD(P)-binding Rossmann-like Domain"/>
    <property type="match status" value="1"/>
</dbReference>
<keyword evidence="1" id="KW-0732">Signal</keyword>
<accession>A0A1G9RQZ6</accession>
<proteinExistence type="predicted"/>
<name>A0A1G9RQZ6_9BACT</name>
<dbReference type="Pfam" id="PF02894">
    <property type="entry name" value="GFO_IDH_MocA_C"/>
    <property type="match status" value="1"/>
</dbReference>
<dbReference type="PROSITE" id="PS51318">
    <property type="entry name" value="TAT"/>
    <property type="match status" value="1"/>
</dbReference>
<evidence type="ECO:0000256" key="1">
    <source>
        <dbReference type="SAM" id="SignalP"/>
    </source>
</evidence>
<gene>
    <name evidence="4" type="ORF">SAMN05421823_111234</name>
</gene>
<feature type="signal peptide" evidence="1">
    <location>
        <begin position="1"/>
        <end position="31"/>
    </location>
</feature>
<evidence type="ECO:0000313" key="5">
    <source>
        <dbReference type="Proteomes" id="UP000198510"/>
    </source>
</evidence>
<sequence>MNTFSTRRQFLTTTSTAVAGSLLASPLLAQAVPAPTAKRKLAMVGTGSRGTGMWGKSVVEAYGDLVEFVGLCDVNPGRVAYAKKYMGVKCPTFTNFEEMMRQTQPETLIVTTVDATHHEFIVRGMELGANIITEKPMTTDARKCQAILDAERRTGKKVTVTFNYRYSPHRQKLYELLRDGAIGEITSTDFHWYLDVSHGADYFRRWHRLREMGGTLFVHKATHHFDLLNWWLESDPEEVFALGKLEHYGINNPFRHTHCRPCPHKDKCNFYWDITDNKQYMNLYVDHEQYDGYHRDGCVFRKDVNIYDKMAATIQYANGVQVSYSLTTYSPYEGYRIAFNGTKGRLEAWIKERQPWEAEDYDELRLTRNFGETELIKISHGGGGHGGGDTRLKDKIFKNPAMEDPYRQSAGTRDGAMACLLGVAARESVVTGEKVKIGALTDLQPRAQRM</sequence>
<feature type="chain" id="PRO_5011747468" evidence="1">
    <location>
        <begin position="32"/>
        <end position="450"/>
    </location>
</feature>
<dbReference type="SUPFAM" id="SSF55347">
    <property type="entry name" value="Glyceraldehyde-3-phosphate dehydrogenase-like, C-terminal domain"/>
    <property type="match status" value="1"/>
</dbReference>
<evidence type="ECO:0000259" key="3">
    <source>
        <dbReference type="Pfam" id="PF02894"/>
    </source>
</evidence>
<protein>
    <submittedName>
        <fullName evidence="4">Oxidoreductase family, C-terminal alpha/beta domain</fullName>
    </submittedName>
</protein>
<dbReference type="PANTHER" id="PTHR43377">
    <property type="entry name" value="BILIVERDIN REDUCTASE A"/>
    <property type="match status" value="1"/>
</dbReference>
<dbReference type="InterPro" id="IPR000683">
    <property type="entry name" value="Gfo/Idh/MocA-like_OxRdtase_N"/>
</dbReference>
<dbReference type="SUPFAM" id="SSF51735">
    <property type="entry name" value="NAD(P)-binding Rossmann-fold domains"/>
    <property type="match status" value="1"/>
</dbReference>
<dbReference type="Pfam" id="PF01408">
    <property type="entry name" value="GFO_IDH_MocA"/>
    <property type="match status" value="1"/>
</dbReference>
<dbReference type="EMBL" id="FNFO01000011">
    <property type="protein sequence ID" value="SDM25500.1"/>
    <property type="molecule type" value="Genomic_DNA"/>
</dbReference>
<dbReference type="Proteomes" id="UP000198510">
    <property type="component" value="Unassembled WGS sequence"/>
</dbReference>
<evidence type="ECO:0000259" key="2">
    <source>
        <dbReference type="Pfam" id="PF01408"/>
    </source>
</evidence>
<dbReference type="PANTHER" id="PTHR43377:SF2">
    <property type="entry name" value="BINDING ROSSMANN FOLD OXIDOREDUCTASE, PUTATIVE (AFU_ORTHOLOGUE AFUA_4G00560)-RELATED"/>
    <property type="match status" value="1"/>
</dbReference>
<feature type="domain" description="Gfo/Idh/MocA-like oxidoreductase N-terminal" evidence="2">
    <location>
        <begin position="40"/>
        <end position="162"/>
    </location>
</feature>
<keyword evidence="5" id="KW-1185">Reference proteome</keyword>
<dbReference type="Gene3D" id="3.30.360.10">
    <property type="entry name" value="Dihydrodipicolinate Reductase, domain 2"/>
    <property type="match status" value="1"/>
</dbReference>
<dbReference type="InterPro" id="IPR004104">
    <property type="entry name" value="Gfo/Idh/MocA-like_OxRdtase_C"/>
</dbReference>
<dbReference type="STRING" id="1075417.SAMN05421823_111234"/>